<dbReference type="Proteomes" id="UP000700596">
    <property type="component" value="Unassembled WGS sequence"/>
</dbReference>
<dbReference type="AlphaFoldDB" id="A0A9P9D3J1"/>
<gene>
    <name evidence="1" type="ORF">B0J11DRAFT_542956</name>
</gene>
<sequence length="117" mass="12940">MLRLLPMVVSFAFTIAALTCTAFSFCILLKSESQMSGLLVVIVSSSTLHPRSKLNKRSSTYLPYIFEILRFHSRAINIQGRANIFDTVHSKLQRVASLAATAVPSAVTNALDEIKPW</sequence>
<organism evidence="1 2">
    <name type="scientific">Dendryphion nanum</name>
    <dbReference type="NCBI Taxonomy" id="256645"/>
    <lineage>
        <taxon>Eukaryota</taxon>
        <taxon>Fungi</taxon>
        <taxon>Dikarya</taxon>
        <taxon>Ascomycota</taxon>
        <taxon>Pezizomycotina</taxon>
        <taxon>Dothideomycetes</taxon>
        <taxon>Pleosporomycetidae</taxon>
        <taxon>Pleosporales</taxon>
        <taxon>Torulaceae</taxon>
        <taxon>Dendryphion</taxon>
    </lineage>
</organism>
<protein>
    <submittedName>
        <fullName evidence="1">Uncharacterized protein</fullName>
    </submittedName>
</protein>
<evidence type="ECO:0000313" key="2">
    <source>
        <dbReference type="Proteomes" id="UP000700596"/>
    </source>
</evidence>
<accession>A0A9P9D3J1</accession>
<reference evidence="1" key="1">
    <citation type="journal article" date="2021" name="Nat. Commun.">
        <title>Genetic determinants of endophytism in the Arabidopsis root mycobiome.</title>
        <authorList>
            <person name="Mesny F."/>
            <person name="Miyauchi S."/>
            <person name="Thiergart T."/>
            <person name="Pickel B."/>
            <person name="Atanasova L."/>
            <person name="Karlsson M."/>
            <person name="Huettel B."/>
            <person name="Barry K.W."/>
            <person name="Haridas S."/>
            <person name="Chen C."/>
            <person name="Bauer D."/>
            <person name="Andreopoulos W."/>
            <person name="Pangilinan J."/>
            <person name="LaButti K."/>
            <person name="Riley R."/>
            <person name="Lipzen A."/>
            <person name="Clum A."/>
            <person name="Drula E."/>
            <person name="Henrissat B."/>
            <person name="Kohler A."/>
            <person name="Grigoriev I.V."/>
            <person name="Martin F.M."/>
            <person name="Hacquard S."/>
        </authorList>
    </citation>
    <scope>NUCLEOTIDE SEQUENCE</scope>
    <source>
        <strain evidence="1">MPI-CAGE-CH-0243</strain>
    </source>
</reference>
<dbReference type="EMBL" id="JAGMWT010000023">
    <property type="protein sequence ID" value="KAH7111776.1"/>
    <property type="molecule type" value="Genomic_DNA"/>
</dbReference>
<keyword evidence="2" id="KW-1185">Reference proteome</keyword>
<evidence type="ECO:0000313" key="1">
    <source>
        <dbReference type="EMBL" id="KAH7111776.1"/>
    </source>
</evidence>
<proteinExistence type="predicted"/>
<comment type="caution">
    <text evidence="1">The sequence shown here is derived from an EMBL/GenBank/DDBJ whole genome shotgun (WGS) entry which is preliminary data.</text>
</comment>
<name>A0A9P9D3J1_9PLEO</name>